<evidence type="ECO:0000256" key="4">
    <source>
        <dbReference type="ARBA" id="ARBA00022618"/>
    </source>
</evidence>
<evidence type="ECO:0000313" key="12">
    <source>
        <dbReference type="Proteomes" id="UP001162031"/>
    </source>
</evidence>
<dbReference type="GO" id="GO:0007076">
    <property type="term" value="P:mitotic chromosome condensation"/>
    <property type="evidence" value="ECO:0007669"/>
    <property type="project" value="InterPro"/>
</dbReference>
<dbReference type="InterPro" id="IPR025977">
    <property type="entry name" value="Cnd3_C"/>
</dbReference>
<evidence type="ECO:0000256" key="5">
    <source>
        <dbReference type="ARBA" id="ARBA00022776"/>
    </source>
</evidence>
<dbReference type="Proteomes" id="UP001162031">
    <property type="component" value="Unassembled WGS sequence"/>
</dbReference>
<dbReference type="PANTHER" id="PTHR14418:SF5">
    <property type="entry name" value="CONDENSIN COMPLEX SUBUNIT 3"/>
    <property type="match status" value="1"/>
</dbReference>
<keyword evidence="3" id="KW-0158">Chromosome</keyword>
<evidence type="ECO:0000256" key="1">
    <source>
        <dbReference type="ARBA" id="ARBA00004286"/>
    </source>
</evidence>
<dbReference type="InterPro" id="IPR027165">
    <property type="entry name" value="CND3"/>
</dbReference>
<name>A0AAV0U8I6_HYABA</name>
<keyword evidence="5" id="KW-0498">Mitosis</keyword>
<comment type="caution">
    <text evidence="11">The sequence shown here is derived from an EMBL/GenBank/DDBJ whole genome shotgun (WGS) entry which is preliminary data.</text>
</comment>
<organism evidence="11 12">
    <name type="scientific">Hyaloperonospora brassicae</name>
    <name type="common">Brassica downy mildew</name>
    <name type="synonym">Peronospora brassicae</name>
    <dbReference type="NCBI Taxonomy" id="162125"/>
    <lineage>
        <taxon>Eukaryota</taxon>
        <taxon>Sar</taxon>
        <taxon>Stramenopiles</taxon>
        <taxon>Oomycota</taxon>
        <taxon>Peronosporomycetes</taxon>
        <taxon>Peronosporales</taxon>
        <taxon>Peronosporaceae</taxon>
        <taxon>Hyaloperonospora</taxon>
    </lineage>
</organism>
<keyword evidence="7" id="KW-0131">Cell cycle</keyword>
<feature type="compositionally biased region" description="Acidic residues" evidence="9">
    <location>
        <begin position="1129"/>
        <end position="1174"/>
    </location>
</feature>
<feature type="region of interest" description="Disordered" evidence="9">
    <location>
        <begin position="1055"/>
        <end position="1174"/>
    </location>
</feature>
<feature type="compositionally biased region" description="Basic and acidic residues" evidence="9">
    <location>
        <begin position="700"/>
        <end position="725"/>
    </location>
</feature>
<evidence type="ECO:0000256" key="7">
    <source>
        <dbReference type="ARBA" id="ARBA00023306"/>
    </source>
</evidence>
<feature type="coiled-coil region" evidence="8">
    <location>
        <begin position="540"/>
        <end position="577"/>
    </location>
</feature>
<dbReference type="InterPro" id="IPR011989">
    <property type="entry name" value="ARM-like"/>
</dbReference>
<feature type="compositionally biased region" description="Polar residues" evidence="9">
    <location>
        <begin position="503"/>
        <end position="522"/>
    </location>
</feature>
<dbReference type="Gene3D" id="1.25.10.10">
    <property type="entry name" value="Leucine-rich Repeat Variant"/>
    <property type="match status" value="1"/>
</dbReference>
<dbReference type="SUPFAM" id="SSF48371">
    <property type="entry name" value="ARM repeat"/>
    <property type="match status" value="1"/>
</dbReference>
<feature type="domain" description="Nuclear condensin complex subunit 3 C-terminal" evidence="10">
    <location>
        <begin position="595"/>
        <end position="929"/>
    </location>
</feature>
<evidence type="ECO:0000256" key="9">
    <source>
        <dbReference type="SAM" id="MobiDB-lite"/>
    </source>
</evidence>
<comment type="subcellular location">
    <subcellularLocation>
        <location evidence="1">Chromosome</location>
    </subcellularLocation>
</comment>
<feature type="region of interest" description="Disordered" evidence="9">
    <location>
        <begin position="503"/>
        <end position="523"/>
    </location>
</feature>
<keyword evidence="4" id="KW-0132">Cell division</keyword>
<accession>A0AAV0U8I6</accession>
<feature type="region of interest" description="Disordered" evidence="9">
    <location>
        <begin position="699"/>
        <end position="752"/>
    </location>
</feature>
<comment type="similarity">
    <text evidence="2">Belongs to the CND3 (condensin subunit 3) family.</text>
</comment>
<keyword evidence="8" id="KW-0175">Coiled coil</keyword>
<dbReference type="AlphaFoldDB" id="A0AAV0U8I6"/>
<evidence type="ECO:0000256" key="8">
    <source>
        <dbReference type="SAM" id="Coils"/>
    </source>
</evidence>
<dbReference type="GO" id="GO:0000793">
    <property type="term" value="C:condensed chromosome"/>
    <property type="evidence" value="ECO:0007669"/>
    <property type="project" value="TreeGrafter"/>
</dbReference>
<protein>
    <recommendedName>
        <fullName evidence="10">Nuclear condensin complex subunit 3 C-terminal domain-containing protein</fullName>
    </recommendedName>
</protein>
<evidence type="ECO:0000313" key="11">
    <source>
        <dbReference type="EMBL" id="CAI5732033.1"/>
    </source>
</evidence>
<evidence type="ECO:0000259" key="10">
    <source>
        <dbReference type="Pfam" id="PF12719"/>
    </source>
</evidence>
<gene>
    <name evidence="11" type="ORF">HBR001_LOCUS5393</name>
</gene>
<keyword evidence="6" id="KW-0226">DNA condensation</keyword>
<reference evidence="11" key="1">
    <citation type="submission" date="2022-12" db="EMBL/GenBank/DDBJ databases">
        <authorList>
            <person name="Webb A."/>
        </authorList>
    </citation>
    <scope>NUCLEOTIDE SEQUENCE</scope>
    <source>
        <strain evidence="11">Hp1</strain>
    </source>
</reference>
<evidence type="ECO:0000256" key="6">
    <source>
        <dbReference type="ARBA" id="ARBA00023067"/>
    </source>
</evidence>
<evidence type="ECO:0000256" key="2">
    <source>
        <dbReference type="ARBA" id="ARBA00006533"/>
    </source>
</evidence>
<dbReference type="InterPro" id="IPR016024">
    <property type="entry name" value="ARM-type_fold"/>
</dbReference>
<dbReference type="GO" id="GO:0000796">
    <property type="term" value="C:condensin complex"/>
    <property type="evidence" value="ECO:0007669"/>
    <property type="project" value="InterPro"/>
</dbReference>
<dbReference type="GO" id="GO:0051301">
    <property type="term" value="P:cell division"/>
    <property type="evidence" value="ECO:0007669"/>
    <property type="project" value="UniProtKB-KW"/>
</dbReference>
<dbReference type="PANTHER" id="PTHR14418">
    <property type="entry name" value="CONDENSIN COMPLEX SUBUNIT 3-RELATED"/>
    <property type="match status" value="1"/>
</dbReference>
<evidence type="ECO:0000256" key="3">
    <source>
        <dbReference type="ARBA" id="ARBA00022454"/>
    </source>
</evidence>
<dbReference type="EMBL" id="CANTFL010001133">
    <property type="protein sequence ID" value="CAI5732033.1"/>
    <property type="molecule type" value="Genomic_DNA"/>
</dbReference>
<feature type="compositionally biased region" description="Basic and acidic residues" evidence="9">
    <location>
        <begin position="1111"/>
        <end position="1122"/>
    </location>
</feature>
<dbReference type="Pfam" id="PF12719">
    <property type="entry name" value="Cnd3"/>
    <property type="match status" value="1"/>
</dbReference>
<sequence>MDDQSAEWTLTLRQVFQDVQLQAVESSRYVRQASGAAHQQTLVPAVRRLQTLFRDEVSDGKRHVVEESFVVFLDELWAAVVRVLVTPKVSDVVVLSIASLVGAFLHWQQHKGNEWKGTRELRAELLKRLVAATEADDRVVRLRACHVLHIVVNALDVAHEDAEIVTLLRHAMLRRLRDKLTSVRIQSVYGLKKLQQQQVGEDVDGDGGGVDGEDEVARELRTLMVADPSKDVRKAALLSVTVNKTTYQNLLVRIRDASEDVRFAAFHTIGTEMPLAKIPIHDRVHLLDQGLQDRAARVRRACEHMVLQKWFVECESSPMLLLKALDIEQCPSIGSKVSHLLLKHFSEQPRAMLGNKGVAEFNALELLSENSDAFNAESIFFWKEQCYYYQKIDNDPDKAAALVPNVSDFSKLLVTTCKAQSDVLFIAQQLLEFGHLLDFQDEFGRRTLLDSLQKLLCDVETDSMLIKGIMELMAFVYSGSSEQEFIQVVAETISDMYDSVEANNQESSPLQHENSEVPSSQQELLTENEALALNFGPQLQKLSEEEREAAEIKFEELEKHLETLEFDSEEYNQVQAEMLKLETILQDPRVLSWLRCLEIVAQLLKLTSHNLSDPVVEGMGRYILPAIDSDVPALREAGLENLGLFCLLDKRVAERYLIVFWRALNNPDEESEVKHTCVQAILDTTFSFSDLHPHIFGAKPADDSSEAGREESAHAADEDAAHNGDDVSTNEGVDQDKRNNEGTEGGSKAAPATVTERLDLDTIFIGLAQLITVDDLDLQSTIVEGFCRLFMMNRIDNVTVLAIVLETYFSPELQSVQKRSEHGFQSRSLQLLSIFFPAFVMATTANCMLLEEAVTHLIQKSMEKEDMESDSMLDLGVCAKYVMHLLSHNEQEEEAALQASGKKRTKQGGRRHCAHHNRIGITICLEMLALGKVAALPSIHHDVVTTRQKALLKMIVWVDVTLDEQRSAALFKYLLQETTSFCFSSQKGLLRSAEAVLKRIVASFAEQSTSQSDDQQVAALEQDQAWAHGLVGEREEVLRKVLVIASAEHEKWLKKQEREKKAQRRRTARYVSSDSSDSSESDEDGVNEPAAAPARRELSSRRSKTAAVNRMQEKEGEFDAKIKQALLDDNADPEDDEDEYDEEESESGSGGDEEEGEEEEEEASASEDASDDSE</sequence>
<feature type="compositionally biased region" description="Acidic residues" evidence="9">
    <location>
        <begin position="1077"/>
        <end position="1086"/>
    </location>
</feature>
<keyword evidence="12" id="KW-1185">Reference proteome</keyword>
<proteinExistence type="inferred from homology"/>